<proteinExistence type="predicted"/>
<accession>A0AAD6J769</accession>
<reference evidence="1" key="1">
    <citation type="submission" date="2023-01" db="EMBL/GenBank/DDBJ databases">
        <title>The chitinases involved in constricting ring structure development in the nematode-trapping fungus Drechslerella dactyloides.</title>
        <authorList>
            <person name="Wang R."/>
            <person name="Zhang L."/>
            <person name="Tang P."/>
            <person name="Li S."/>
            <person name="Liang L."/>
        </authorList>
    </citation>
    <scope>NUCLEOTIDE SEQUENCE</scope>
    <source>
        <strain evidence="1">YMF1.00031</strain>
    </source>
</reference>
<comment type="caution">
    <text evidence="1">The sequence shown here is derived from an EMBL/GenBank/DDBJ whole genome shotgun (WGS) entry which is preliminary data.</text>
</comment>
<sequence length="238" mass="27134">MNCLAAHPPRSLRTLNVEIGWCSSDEQTAEATKLDSIIYPKGLTTIRFTYQPSLSTFHSFSNLLNMFGQNADTLTKVKLTIKAWPSTFSFAVCSNVKTGAGHTVPQCGAVNIILTTENGDNLVKRSRMKQDLAVYHDRDHMTSLKSIEIVYPYFLPLWIDYIRSRKWPLYWYKYLVEPWVEALVKRERGFEFGIVTKGGPRIINYKDVTRLSEQKEELAMLAATATKELDDILKESEG</sequence>
<evidence type="ECO:0000313" key="1">
    <source>
        <dbReference type="EMBL" id="KAJ6264904.1"/>
    </source>
</evidence>
<name>A0AAD6J769_DREDA</name>
<dbReference type="Proteomes" id="UP001221413">
    <property type="component" value="Unassembled WGS sequence"/>
</dbReference>
<dbReference type="AlphaFoldDB" id="A0AAD6J769"/>
<protein>
    <submittedName>
        <fullName evidence="1">Uncharacterized protein</fullName>
    </submittedName>
</protein>
<evidence type="ECO:0000313" key="2">
    <source>
        <dbReference type="Proteomes" id="UP001221413"/>
    </source>
</evidence>
<organism evidence="1 2">
    <name type="scientific">Drechslerella dactyloides</name>
    <name type="common">Nematode-trapping fungus</name>
    <name type="synonym">Arthrobotrys dactyloides</name>
    <dbReference type="NCBI Taxonomy" id="74499"/>
    <lineage>
        <taxon>Eukaryota</taxon>
        <taxon>Fungi</taxon>
        <taxon>Dikarya</taxon>
        <taxon>Ascomycota</taxon>
        <taxon>Pezizomycotina</taxon>
        <taxon>Orbiliomycetes</taxon>
        <taxon>Orbiliales</taxon>
        <taxon>Orbiliaceae</taxon>
        <taxon>Drechslerella</taxon>
    </lineage>
</organism>
<dbReference type="EMBL" id="JAQGDS010000001">
    <property type="protein sequence ID" value="KAJ6264904.1"/>
    <property type="molecule type" value="Genomic_DNA"/>
</dbReference>
<gene>
    <name evidence="1" type="ORF">Dda_1057</name>
</gene>
<keyword evidence="2" id="KW-1185">Reference proteome</keyword>